<dbReference type="InterPro" id="IPR011761">
    <property type="entry name" value="ATP-grasp"/>
</dbReference>
<evidence type="ECO:0000313" key="4">
    <source>
        <dbReference type="Proteomes" id="UP001236369"/>
    </source>
</evidence>
<dbReference type="Pfam" id="PF02655">
    <property type="entry name" value="ATP-grasp_3"/>
    <property type="match status" value="1"/>
</dbReference>
<evidence type="ECO:0000256" key="1">
    <source>
        <dbReference type="PROSITE-ProRule" id="PRU00409"/>
    </source>
</evidence>
<dbReference type="Proteomes" id="UP001236369">
    <property type="component" value="Unassembled WGS sequence"/>
</dbReference>
<sequence length="384" mass="39211">MDAAVLIAAQSGRALAQAARRAGLRPYVADLFGDDDTCALAESCRVMPGRFGRGMVAGSVLESLDALAAEAGGTLGVILGSGFEDDPGLITEIGRRYRLIGTSGEAVGVLKDPFALADLCGRLGLPHPAVSAGPVADPSRWLMKAVGGSGGGHIRQATADVPEPGHYLQARVGGLPYAVNVLAGAGTVRVLAVTAQGCAPSPGQPFRYGSAVAFAPGEEHPLPPALVAAVSEAAERIARATGLVGLASVDFLSDGSRWWLTEVNPRPGATLDLLDRRSVPLLAAHMEACLGGGAAMSIGASPVDAAAGAICYARTDHAPVPAVAWPDHVRDRPAAGSTVRRDAPLCTVFATGADGESARAALASRMERLRIALNENTKDEEAPV</sequence>
<dbReference type="EMBL" id="JAUSVV010000001">
    <property type="protein sequence ID" value="MDQ0440938.1"/>
    <property type="molecule type" value="Genomic_DNA"/>
</dbReference>
<gene>
    <name evidence="3" type="ORF">QO016_000415</name>
</gene>
<accession>A0ABU0HGH7</accession>
<organism evidence="3 4">
    <name type="scientific">Methylobacterium persicinum</name>
    <dbReference type="NCBI Taxonomy" id="374426"/>
    <lineage>
        <taxon>Bacteria</taxon>
        <taxon>Pseudomonadati</taxon>
        <taxon>Pseudomonadota</taxon>
        <taxon>Alphaproteobacteria</taxon>
        <taxon>Hyphomicrobiales</taxon>
        <taxon>Methylobacteriaceae</taxon>
        <taxon>Methylobacterium</taxon>
    </lineage>
</organism>
<keyword evidence="1" id="KW-0067">ATP-binding</keyword>
<dbReference type="InterPro" id="IPR016677">
    <property type="entry name" value="UCP016817_carboligase"/>
</dbReference>
<protein>
    <submittedName>
        <fullName evidence="3">ATP-grasp superfamily ATP-dependent carboligase</fullName>
    </submittedName>
</protein>
<evidence type="ECO:0000259" key="2">
    <source>
        <dbReference type="PROSITE" id="PS50975"/>
    </source>
</evidence>
<keyword evidence="4" id="KW-1185">Reference proteome</keyword>
<dbReference type="InterPro" id="IPR003806">
    <property type="entry name" value="ATP-grasp_PylC-type"/>
</dbReference>
<dbReference type="PIRSF" id="PIRSF016817">
    <property type="entry name" value="UCP016817_carboligase"/>
    <property type="match status" value="1"/>
</dbReference>
<dbReference type="RefSeq" id="WP_238251557.1">
    <property type="nucleotide sequence ID" value="NZ_BPQX01000053.1"/>
</dbReference>
<proteinExistence type="predicted"/>
<keyword evidence="1" id="KW-0547">Nucleotide-binding</keyword>
<name>A0ABU0HGH7_9HYPH</name>
<comment type="caution">
    <text evidence="3">The sequence shown here is derived from an EMBL/GenBank/DDBJ whole genome shotgun (WGS) entry which is preliminary data.</text>
</comment>
<reference evidence="3 4" key="1">
    <citation type="submission" date="2023-07" db="EMBL/GenBank/DDBJ databases">
        <title>Genomic Encyclopedia of Type Strains, Phase IV (KMG-IV): sequencing the most valuable type-strain genomes for metagenomic binning, comparative biology and taxonomic classification.</title>
        <authorList>
            <person name="Goeker M."/>
        </authorList>
    </citation>
    <scope>NUCLEOTIDE SEQUENCE [LARGE SCALE GENOMIC DNA]</scope>
    <source>
        <strain evidence="3 4">DSM 19562</strain>
    </source>
</reference>
<dbReference type="SUPFAM" id="SSF56059">
    <property type="entry name" value="Glutathione synthetase ATP-binding domain-like"/>
    <property type="match status" value="1"/>
</dbReference>
<dbReference type="PROSITE" id="PS50975">
    <property type="entry name" value="ATP_GRASP"/>
    <property type="match status" value="1"/>
</dbReference>
<evidence type="ECO:0000313" key="3">
    <source>
        <dbReference type="EMBL" id="MDQ0440938.1"/>
    </source>
</evidence>
<dbReference type="Gene3D" id="3.30.470.20">
    <property type="entry name" value="ATP-grasp fold, B domain"/>
    <property type="match status" value="1"/>
</dbReference>
<feature type="domain" description="ATP-grasp" evidence="2">
    <location>
        <begin position="222"/>
        <end position="290"/>
    </location>
</feature>